<dbReference type="Pfam" id="PF12971">
    <property type="entry name" value="NAGLU_N"/>
    <property type="match status" value="1"/>
</dbReference>
<keyword evidence="1" id="KW-0378">Hydrolase</keyword>
<dbReference type="Pfam" id="PF12972">
    <property type="entry name" value="NAGLU_C"/>
    <property type="match status" value="1"/>
</dbReference>
<reference evidence="6 7" key="1">
    <citation type="journal article" date="2018" name="Gigascience">
        <title>Genomes of trombidid mites reveal novel predicted allergens and laterally-transferred genes associated with secondary metabolism.</title>
        <authorList>
            <person name="Dong X."/>
            <person name="Chaisiri K."/>
            <person name="Xia D."/>
            <person name="Armstrong S.D."/>
            <person name="Fang Y."/>
            <person name="Donnelly M.J."/>
            <person name="Kadowaki T."/>
            <person name="McGarry J.W."/>
            <person name="Darby A.C."/>
            <person name="Makepeace B.L."/>
        </authorList>
    </citation>
    <scope>NUCLEOTIDE SEQUENCE [LARGE SCALE GENOMIC DNA]</scope>
    <source>
        <strain evidence="6">UoL-WK</strain>
    </source>
</reference>
<organism evidence="6 7">
    <name type="scientific">Dinothrombium tinctorium</name>
    <dbReference type="NCBI Taxonomy" id="1965070"/>
    <lineage>
        <taxon>Eukaryota</taxon>
        <taxon>Metazoa</taxon>
        <taxon>Ecdysozoa</taxon>
        <taxon>Arthropoda</taxon>
        <taxon>Chelicerata</taxon>
        <taxon>Arachnida</taxon>
        <taxon>Acari</taxon>
        <taxon>Acariformes</taxon>
        <taxon>Trombidiformes</taxon>
        <taxon>Prostigmata</taxon>
        <taxon>Anystina</taxon>
        <taxon>Parasitengona</taxon>
        <taxon>Trombidioidea</taxon>
        <taxon>Trombidiidae</taxon>
        <taxon>Dinothrombium</taxon>
    </lineage>
</organism>
<dbReference type="STRING" id="1965070.A0A443RCD1"/>
<feature type="domain" description="Alpha-N-acetylglucosaminidase N-terminal" evidence="4">
    <location>
        <begin position="104"/>
        <end position="187"/>
    </location>
</feature>
<dbReference type="AlphaFoldDB" id="A0A443RCD1"/>
<keyword evidence="7" id="KW-1185">Reference proteome</keyword>
<dbReference type="Gene3D" id="3.30.379.10">
    <property type="entry name" value="Chitobiase/beta-hexosaminidase domain 2-like"/>
    <property type="match status" value="1"/>
</dbReference>
<sequence length="812" mass="95162">MERNGNFRSRIRTRRSSIRPRHPEEQRLKKKLERIVLTLDYQINFMVQWLTSANANYIVRTPPDNMRDIVASLHGSSTLLEQIAGEVCRLKTELDKAQSDIREQAVIDLIGRLLPSRVDEFDIKVTPFLLENDCKDKFIIEPLGLRIRIVATSGVAAANGLRYYLKEYCKCHVSWSGNQLSVPVPLPQPNMLIMVVIQDKLRYYQNVCTQSYSFVWWDWKRWEREIDYMAMLGINTALMFTAQEYFWKKVYLNFNLTENEINDFFTGPAFLAWNRMGNLQKWAGPPSDFWHENQLSLAKKIVKRMRSFGMLTVFPAFAAHVPRNITRVYPNASITYLSSWVGFNCTYSCTAFLEPDDPLFGRIGSAFVKEYIKEFGTDHIYNTDLFNEMTPKTSDPSYLRKCGKAVFRSLIEADPYAIWMMQGWLFVNDPAFWLRPQAEALLTSVPKGRMLILDLQSELNPQYTRFNGYFGQPFIWNMLHNFGGVLGLYGTFDAINENLFEARRKFNSSMIGVGLTPEGIEQNDIMYHFMMETIWHKNPIDVDQWILKYIGQRHGTDDERIRLAYLLLRQQVYDAKPPVNDHERYILPRRPSLNLRNKMWFNTRDVIAAWSLMVNASYNPLLYNSTTFRYDLIDIGREVFQLMHMSVYFEIVDSFRNENISALSTKAKLLMEILKDANVLMSTNENFLLGKWIKAAKQLASNEKESELFEFNAKNQITLWGPKGEIVDYATKQWAGIFSDYYYPRWKLFVETLIDCLLDEKTFNERQFHRTVLKKVELPFCEKQKIFPSFAIGDEIKVSRMMYAKYFDKSLF</sequence>
<dbReference type="InterPro" id="IPR024733">
    <property type="entry name" value="NAGLU_tim-barrel"/>
</dbReference>
<dbReference type="Pfam" id="PF05089">
    <property type="entry name" value="NAGLU"/>
    <property type="match status" value="1"/>
</dbReference>
<evidence type="ECO:0000259" key="4">
    <source>
        <dbReference type="Pfam" id="PF12971"/>
    </source>
</evidence>
<dbReference type="PANTHER" id="PTHR12872:SF1">
    <property type="entry name" value="ALPHA-N-ACETYLGLUCOSAMINIDASE"/>
    <property type="match status" value="1"/>
</dbReference>
<evidence type="ECO:0000259" key="5">
    <source>
        <dbReference type="Pfam" id="PF12972"/>
    </source>
</evidence>
<dbReference type="InterPro" id="IPR029018">
    <property type="entry name" value="Hex-like_dom2"/>
</dbReference>
<feature type="domain" description="Alpha-N-acetylglucosaminidase tim-barrel" evidence="3">
    <location>
        <begin position="202"/>
        <end position="536"/>
    </location>
</feature>
<dbReference type="PANTHER" id="PTHR12872">
    <property type="entry name" value="ALPHA-N-ACETYLGLUCOSAMINIDASE"/>
    <property type="match status" value="1"/>
</dbReference>
<evidence type="ECO:0000256" key="2">
    <source>
        <dbReference type="SAM" id="MobiDB-lite"/>
    </source>
</evidence>
<evidence type="ECO:0000313" key="7">
    <source>
        <dbReference type="Proteomes" id="UP000285301"/>
    </source>
</evidence>
<gene>
    <name evidence="6" type="ORF">B4U79_01877</name>
</gene>
<dbReference type="Gene3D" id="1.20.120.670">
    <property type="entry name" value="N-acetyl-b-d-glucoasminidase"/>
    <property type="match status" value="1"/>
</dbReference>
<feature type="domain" description="Alpha-N-acetylglucosaminidase C-terminal" evidence="5">
    <location>
        <begin position="545"/>
        <end position="805"/>
    </location>
</feature>
<dbReference type="Gene3D" id="3.20.20.80">
    <property type="entry name" value="Glycosidases"/>
    <property type="match status" value="1"/>
</dbReference>
<feature type="compositionally biased region" description="Basic residues" evidence="2">
    <location>
        <begin position="9"/>
        <end position="20"/>
    </location>
</feature>
<evidence type="ECO:0000259" key="3">
    <source>
        <dbReference type="Pfam" id="PF05089"/>
    </source>
</evidence>
<evidence type="ECO:0000313" key="6">
    <source>
        <dbReference type="EMBL" id="RWS12932.1"/>
    </source>
</evidence>
<dbReference type="InterPro" id="IPR024240">
    <property type="entry name" value="NAGLU_N"/>
</dbReference>
<dbReference type="GO" id="GO:0016787">
    <property type="term" value="F:hydrolase activity"/>
    <property type="evidence" value="ECO:0007669"/>
    <property type="project" value="UniProtKB-KW"/>
</dbReference>
<dbReference type="InterPro" id="IPR024732">
    <property type="entry name" value="NAGLU_C"/>
</dbReference>
<dbReference type="OrthoDB" id="64736at2759"/>
<name>A0A443RCD1_9ACAR</name>
<accession>A0A443RCD1</accession>
<proteinExistence type="predicted"/>
<dbReference type="InterPro" id="IPR007781">
    <property type="entry name" value="NAGLU"/>
</dbReference>
<comment type="caution">
    <text evidence="6">The sequence shown here is derived from an EMBL/GenBank/DDBJ whole genome shotgun (WGS) entry which is preliminary data.</text>
</comment>
<protein>
    <submittedName>
        <fullName evidence="6">Alpha-N-acetylglucosaminidase-like protein</fullName>
    </submittedName>
</protein>
<dbReference type="Proteomes" id="UP000285301">
    <property type="component" value="Unassembled WGS sequence"/>
</dbReference>
<evidence type="ECO:0000256" key="1">
    <source>
        <dbReference type="ARBA" id="ARBA00022801"/>
    </source>
</evidence>
<dbReference type="EMBL" id="NCKU01001154">
    <property type="protein sequence ID" value="RWS12932.1"/>
    <property type="molecule type" value="Genomic_DNA"/>
</dbReference>
<feature type="region of interest" description="Disordered" evidence="2">
    <location>
        <begin position="1"/>
        <end position="24"/>
    </location>
</feature>